<evidence type="ECO:0000313" key="3">
    <source>
        <dbReference type="Proteomes" id="UP001231109"/>
    </source>
</evidence>
<proteinExistence type="predicted"/>
<sequence length="182" mass="21008">MVWLFPLQLESQLEAIYSGRQLIVISGSDAYAPGVIVFLVVLLLFCIRSTFYLIRSKQPSVKGERFVKAFSTAMLISFAFIFLGNYLINSYFESKVAEKGYQPCPATTLLFTRVTYSAWTLNPALCYDADVKRIVQRGGWSESKEVEQMLQQRQRQQEARQQFLLQEEQLKQQRLQRAAESK</sequence>
<gene>
    <name evidence="2" type="ORF">ORJ04_21015</name>
</gene>
<evidence type="ECO:0000313" key="2">
    <source>
        <dbReference type="EMBL" id="MDP5138432.1"/>
    </source>
</evidence>
<dbReference type="Proteomes" id="UP001231109">
    <property type="component" value="Unassembled WGS sequence"/>
</dbReference>
<accession>A0ABT9I4U3</accession>
<comment type="caution">
    <text evidence="2">The sequence shown here is derived from an EMBL/GenBank/DDBJ whole genome shotgun (WGS) entry which is preliminary data.</text>
</comment>
<feature type="transmembrane region" description="Helical" evidence="1">
    <location>
        <begin position="66"/>
        <end position="88"/>
    </location>
</feature>
<organism evidence="2 3">
    <name type="scientific">Rheinheimera baltica</name>
    <dbReference type="NCBI Taxonomy" id="67576"/>
    <lineage>
        <taxon>Bacteria</taxon>
        <taxon>Pseudomonadati</taxon>
        <taxon>Pseudomonadota</taxon>
        <taxon>Gammaproteobacteria</taxon>
        <taxon>Chromatiales</taxon>
        <taxon>Chromatiaceae</taxon>
        <taxon>Rheinheimera</taxon>
    </lineage>
</organism>
<feature type="transmembrane region" description="Helical" evidence="1">
    <location>
        <begin position="30"/>
        <end position="54"/>
    </location>
</feature>
<dbReference type="RefSeq" id="WP_305977557.1">
    <property type="nucleotide sequence ID" value="NZ_JAPJDY010000009.1"/>
</dbReference>
<evidence type="ECO:0000256" key="1">
    <source>
        <dbReference type="SAM" id="Phobius"/>
    </source>
</evidence>
<reference evidence="2 3" key="1">
    <citation type="submission" date="2022-11" db="EMBL/GenBank/DDBJ databases">
        <title>Viruses from the air-sea interface of a natural surface slick.</title>
        <authorList>
            <person name="Rahlff J."/>
            <person name="Holmfeldt K."/>
        </authorList>
    </citation>
    <scope>NUCLEOTIDE SEQUENCE [LARGE SCALE GENOMIC DNA]</scope>
    <source>
        <strain evidence="2 3">SMS4</strain>
    </source>
</reference>
<name>A0ABT9I4U3_9GAMM</name>
<keyword evidence="1" id="KW-1133">Transmembrane helix</keyword>
<keyword evidence="1" id="KW-0812">Transmembrane</keyword>
<dbReference type="EMBL" id="JAPJDZ010000159">
    <property type="protein sequence ID" value="MDP5138432.1"/>
    <property type="molecule type" value="Genomic_DNA"/>
</dbReference>
<keyword evidence="3" id="KW-1185">Reference proteome</keyword>
<protein>
    <submittedName>
        <fullName evidence="2">Uncharacterized protein</fullName>
    </submittedName>
</protein>
<keyword evidence="1" id="KW-0472">Membrane</keyword>